<dbReference type="EMBL" id="JACEFG010000003">
    <property type="protein sequence ID" value="MBA2176194.1"/>
    <property type="molecule type" value="Genomic_DNA"/>
</dbReference>
<dbReference type="AlphaFoldDB" id="A0A838CW88"/>
<dbReference type="PANTHER" id="PTHR24286:SF24">
    <property type="entry name" value="LANOSTEROL 14-ALPHA DEMETHYLASE"/>
    <property type="match status" value="1"/>
</dbReference>
<dbReference type="Gene3D" id="1.10.630.10">
    <property type="entry name" value="Cytochrome P450"/>
    <property type="match status" value="1"/>
</dbReference>
<evidence type="ECO:0000256" key="6">
    <source>
        <dbReference type="ARBA" id="ARBA00023004"/>
    </source>
</evidence>
<comment type="similarity">
    <text evidence="2">Belongs to the cytochrome P450 family.</text>
</comment>
<organism evidence="8 9">
    <name type="scientific">Halobacillus locisalis</name>
    <dbReference type="NCBI Taxonomy" id="220753"/>
    <lineage>
        <taxon>Bacteria</taxon>
        <taxon>Bacillati</taxon>
        <taxon>Bacillota</taxon>
        <taxon>Bacilli</taxon>
        <taxon>Bacillales</taxon>
        <taxon>Bacillaceae</taxon>
        <taxon>Halobacillus</taxon>
    </lineage>
</organism>
<proteinExistence type="inferred from homology"/>
<dbReference type="GO" id="GO:0016705">
    <property type="term" value="F:oxidoreductase activity, acting on paired donors, with incorporation or reduction of molecular oxygen"/>
    <property type="evidence" value="ECO:0007669"/>
    <property type="project" value="InterPro"/>
</dbReference>
<keyword evidence="7" id="KW-0503">Monooxygenase</keyword>
<dbReference type="CDD" id="cd11067">
    <property type="entry name" value="CYP152"/>
    <property type="match status" value="1"/>
</dbReference>
<dbReference type="GO" id="GO:0005506">
    <property type="term" value="F:iron ion binding"/>
    <property type="evidence" value="ECO:0007669"/>
    <property type="project" value="InterPro"/>
</dbReference>
<evidence type="ECO:0000256" key="1">
    <source>
        <dbReference type="ARBA" id="ARBA00001971"/>
    </source>
</evidence>
<dbReference type="GO" id="GO:0004497">
    <property type="term" value="F:monooxygenase activity"/>
    <property type="evidence" value="ECO:0007669"/>
    <property type="project" value="UniProtKB-KW"/>
</dbReference>
<evidence type="ECO:0000256" key="7">
    <source>
        <dbReference type="ARBA" id="ARBA00023033"/>
    </source>
</evidence>
<dbReference type="GO" id="GO:0020037">
    <property type="term" value="F:heme binding"/>
    <property type="evidence" value="ECO:0007669"/>
    <property type="project" value="InterPro"/>
</dbReference>
<dbReference type="InterPro" id="IPR036396">
    <property type="entry name" value="Cyt_P450_sf"/>
</dbReference>
<dbReference type="Pfam" id="PF00067">
    <property type="entry name" value="p450"/>
    <property type="match status" value="1"/>
</dbReference>
<evidence type="ECO:0000313" key="8">
    <source>
        <dbReference type="EMBL" id="MBA2176194.1"/>
    </source>
</evidence>
<keyword evidence="4" id="KW-0479">Metal-binding</keyword>
<dbReference type="Proteomes" id="UP000571017">
    <property type="component" value="Unassembled WGS sequence"/>
</dbReference>
<comment type="cofactor">
    <cofactor evidence="1">
        <name>heme</name>
        <dbReference type="ChEBI" id="CHEBI:30413"/>
    </cofactor>
</comment>
<sequence length="436" mass="50526">MTKHKPIIRAERFDNTMALINEGFQFFPNQRKELGTDIFETRLIGKKAICIAGEEASEIFYDTDKFMREGAMPKPLKMSLFGDGSLHGMDGEAHRHRKRTFLSMFTPDRVTELKQMALRYLDAKASEWEKRDQVVLFDEMQEVLAMAGCEWAGVPLEKDEVQQRTKEMIDMIDSFGGSLTRFREGKKARDSHQAWLEGIIKDVRKGRLNPKPNTAAYIMAHHTEPNGKRWDVKTAAVELSNSFRPLLATAYFLTLGAVAMHEHPDTRKNLKEDTGQYSHWFAQETRRFYPFVPAMIAKVKESFTWKGYEFKKNTRVVLDLFGTNRHPDSWEYPDAFIPERFNNWQGSPFAFVPQGGGDHHTGHRCAGEWLTVIVMSSFFEFFAKNIEYDVPEQDLSFSMERMPTYPKSRFIMTNVRKTADYEENLNEMNQGFSAVR</sequence>
<keyword evidence="9" id="KW-1185">Reference proteome</keyword>
<gene>
    <name evidence="8" type="ORF">H0266_14955</name>
</gene>
<name>A0A838CW88_9BACI</name>
<keyword evidence="6" id="KW-0408">Iron</keyword>
<comment type="caution">
    <text evidence="8">The sequence shown here is derived from an EMBL/GenBank/DDBJ whole genome shotgun (WGS) entry which is preliminary data.</text>
</comment>
<evidence type="ECO:0000256" key="5">
    <source>
        <dbReference type="ARBA" id="ARBA00023002"/>
    </source>
</evidence>
<dbReference type="GO" id="GO:0016125">
    <property type="term" value="P:sterol metabolic process"/>
    <property type="evidence" value="ECO:0007669"/>
    <property type="project" value="TreeGrafter"/>
</dbReference>
<dbReference type="SUPFAM" id="SSF48264">
    <property type="entry name" value="Cytochrome P450"/>
    <property type="match status" value="1"/>
</dbReference>
<evidence type="ECO:0000256" key="4">
    <source>
        <dbReference type="ARBA" id="ARBA00022723"/>
    </source>
</evidence>
<dbReference type="PANTHER" id="PTHR24286">
    <property type="entry name" value="CYTOCHROME P450 26"/>
    <property type="match status" value="1"/>
</dbReference>
<evidence type="ECO:0000313" key="9">
    <source>
        <dbReference type="Proteomes" id="UP000571017"/>
    </source>
</evidence>
<accession>A0A838CW88</accession>
<keyword evidence="5" id="KW-0560">Oxidoreductase</keyword>
<protein>
    <submittedName>
        <fullName evidence="8">Cytochrome P450</fullName>
    </submittedName>
</protein>
<reference evidence="8 9" key="1">
    <citation type="journal article" date="2004" name="Extremophiles">
        <title>Halobacillus locisalis sp. nov., a halophilic bacterium isolated from a marine solar saltern of the Yellow Sea in Korea.</title>
        <authorList>
            <person name="Yoon J.H."/>
            <person name="Kang K.H."/>
            <person name="Oh T.K."/>
            <person name="Park Y.H."/>
        </authorList>
    </citation>
    <scope>NUCLEOTIDE SEQUENCE [LARGE SCALE GENOMIC DNA]</scope>
    <source>
        <strain evidence="8 9">KCTC 3788</strain>
    </source>
</reference>
<keyword evidence="3" id="KW-0349">Heme</keyword>
<evidence type="ECO:0000256" key="3">
    <source>
        <dbReference type="ARBA" id="ARBA00022617"/>
    </source>
</evidence>
<dbReference type="InterPro" id="IPR001128">
    <property type="entry name" value="Cyt_P450"/>
</dbReference>
<evidence type="ECO:0000256" key="2">
    <source>
        <dbReference type="ARBA" id="ARBA00010617"/>
    </source>
</evidence>
<dbReference type="RefSeq" id="WP_181473226.1">
    <property type="nucleotide sequence ID" value="NZ_JACEFG010000003.1"/>
</dbReference>